<gene>
    <name evidence="1" type="ORF">LCGC14_1844110</name>
</gene>
<evidence type="ECO:0008006" key="2">
    <source>
        <dbReference type="Google" id="ProtNLM"/>
    </source>
</evidence>
<proteinExistence type="predicted"/>
<protein>
    <recommendedName>
        <fullName evidence="2">LamG-like jellyroll fold domain-containing protein</fullName>
    </recommendedName>
</protein>
<dbReference type="InterPro" id="IPR013320">
    <property type="entry name" value="ConA-like_dom_sf"/>
</dbReference>
<reference evidence="1" key="1">
    <citation type="journal article" date="2015" name="Nature">
        <title>Complex archaea that bridge the gap between prokaryotes and eukaryotes.</title>
        <authorList>
            <person name="Spang A."/>
            <person name="Saw J.H."/>
            <person name="Jorgensen S.L."/>
            <person name="Zaremba-Niedzwiedzka K."/>
            <person name="Martijn J."/>
            <person name="Lind A.E."/>
            <person name="van Eijk R."/>
            <person name="Schleper C."/>
            <person name="Guy L."/>
            <person name="Ettema T.J."/>
        </authorList>
    </citation>
    <scope>NUCLEOTIDE SEQUENCE</scope>
</reference>
<sequence length="363" mass="40540">GLGDSTVPFATLSTAFALDGEDHFIVFEIDKTNNIAKLYIDNVLEDSVDITTLGNIANTQDLYIGSKNNVYFFKGIIDEVRIYDKITTTNEKTYLYSEKIGSLRKIDTLFYKDTLSNEEVYTTDIWDIIHSCVPSNMIKKEKLNEGDSTTEIFSGTLNYYPLESNLVEISYYSDSINYEITDDGKGILSGDAATGTINYTTGYYSIIFYKDIDVEDEVISSVNKITISDFLLENNLISPTTFILDYWFSGTNYTVTDDGAGNLTGTGITSATIIYATGKFNIVFSSATDTEKDITCSYTYEANSTPDDESDIVINYKLTYNLNPTEAGLYDSNGNMVAYATFPPIQSIDYNNHTAFQFLIKKV</sequence>
<dbReference type="SUPFAM" id="SSF49899">
    <property type="entry name" value="Concanavalin A-like lectins/glucanases"/>
    <property type="match status" value="1"/>
</dbReference>
<accession>A0A0F9JBM1</accession>
<dbReference type="AlphaFoldDB" id="A0A0F9JBM1"/>
<name>A0A0F9JBM1_9ZZZZ</name>
<dbReference type="Gene3D" id="2.60.120.200">
    <property type="match status" value="1"/>
</dbReference>
<organism evidence="1">
    <name type="scientific">marine sediment metagenome</name>
    <dbReference type="NCBI Taxonomy" id="412755"/>
    <lineage>
        <taxon>unclassified sequences</taxon>
        <taxon>metagenomes</taxon>
        <taxon>ecological metagenomes</taxon>
    </lineage>
</organism>
<dbReference type="Pfam" id="PF13385">
    <property type="entry name" value="Laminin_G_3"/>
    <property type="match status" value="1"/>
</dbReference>
<dbReference type="EMBL" id="LAZR01018423">
    <property type="protein sequence ID" value="KKL96472.1"/>
    <property type="molecule type" value="Genomic_DNA"/>
</dbReference>
<evidence type="ECO:0000313" key="1">
    <source>
        <dbReference type="EMBL" id="KKL96472.1"/>
    </source>
</evidence>
<comment type="caution">
    <text evidence="1">The sequence shown here is derived from an EMBL/GenBank/DDBJ whole genome shotgun (WGS) entry which is preliminary data.</text>
</comment>
<feature type="non-terminal residue" evidence="1">
    <location>
        <position position="1"/>
    </location>
</feature>